<accession>A0AA96I3J4</accession>
<dbReference type="AlphaFoldDB" id="A0AA96I3J4"/>
<gene>
    <name evidence="1" type="ORF">RJG54_08575</name>
</gene>
<reference evidence="1" key="1">
    <citation type="submission" date="2023-09" db="EMBL/GenBank/DDBJ databases">
        <title>Arcobacter tbilisiensis sp. nov. isolated from chicken meat in Tbilisi, Georgia.</title>
        <authorList>
            <person name="Matthias R."/>
            <person name="Zautner A.E."/>
        </authorList>
    </citation>
    <scope>NUCLEOTIDE SEQUENCE</scope>
    <source>
        <strain evidence="1">LEO 107</strain>
    </source>
</reference>
<sequence length="63" mass="7527">MEIGLEKFENLWCIFKKDKGVELWLNKNKKWSKKDDRAGIKDYKKAENLLLNLLKDKVCITNQ</sequence>
<dbReference type="EMBL" id="CP134846">
    <property type="protein sequence ID" value="WNL16264.1"/>
    <property type="molecule type" value="Genomic_DNA"/>
</dbReference>
<name>A0AA96I3J4_9BACT</name>
<organism evidence="1">
    <name type="scientific">Arcobacter sp. AZ-2023</name>
    <dbReference type="NCBI Taxonomy" id="3074453"/>
    <lineage>
        <taxon>Bacteria</taxon>
        <taxon>Pseudomonadati</taxon>
        <taxon>Campylobacterota</taxon>
        <taxon>Epsilonproteobacteria</taxon>
        <taxon>Campylobacterales</taxon>
        <taxon>Arcobacteraceae</taxon>
        <taxon>Arcobacter</taxon>
    </lineage>
</organism>
<proteinExistence type="predicted"/>
<evidence type="ECO:0000313" key="1">
    <source>
        <dbReference type="EMBL" id="WNL16264.1"/>
    </source>
</evidence>
<protein>
    <submittedName>
        <fullName evidence="1">Uncharacterized protein</fullName>
    </submittedName>
</protein>